<dbReference type="GO" id="GO:0009380">
    <property type="term" value="C:excinuclease repair complex"/>
    <property type="evidence" value="ECO:0007669"/>
    <property type="project" value="InterPro"/>
</dbReference>
<keyword evidence="1" id="KW-0963">Cytoplasm</keyword>
<dbReference type="InterPro" id="IPR047296">
    <property type="entry name" value="GIY-YIG_UvrC_Cho"/>
</dbReference>
<evidence type="ECO:0000313" key="10">
    <source>
        <dbReference type="EMBL" id="KIA78107.1"/>
    </source>
</evidence>
<keyword evidence="2" id="KW-0227">DNA damage</keyword>
<keyword evidence="5" id="KW-0234">DNA repair</keyword>
<dbReference type="NCBIfam" id="TIGR00194">
    <property type="entry name" value="uvrC"/>
    <property type="match status" value="1"/>
</dbReference>
<feature type="domain" description="UVR" evidence="7">
    <location>
        <begin position="209"/>
        <end position="244"/>
    </location>
</feature>
<dbReference type="CDD" id="cd10434">
    <property type="entry name" value="GIY-YIG_UvrC_Cho"/>
    <property type="match status" value="1"/>
</dbReference>
<dbReference type="Pfam" id="PF08459">
    <property type="entry name" value="UvrC_RNaseH_dom"/>
    <property type="match status" value="1"/>
</dbReference>
<accession>A0A0C1EAK9</accession>
<dbReference type="SUPFAM" id="SSF82771">
    <property type="entry name" value="GIY-YIG endonuclease"/>
    <property type="match status" value="1"/>
</dbReference>
<dbReference type="Gene3D" id="4.10.860.10">
    <property type="entry name" value="UVR domain"/>
    <property type="match status" value="1"/>
</dbReference>
<evidence type="ECO:0000256" key="5">
    <source>
        <dbReference type="ARBA" id="ARBA00023204"/>
    </source>
</evidence>
<dbReference type="InterPro" id="IPR035901">
    <property type="entry name" value="GIY-YIG_endonuc_sf"/>
</dbReference>
<dbReference type="InterPro" id="IPR001162">
    <property type="entry name" value="UvrC_RNase_H_dom"/>
</dbReference>
<evidence type="ECO:0000259" key="8">
    <source>
        <dbReference type="PROSITE" id="PS50164"/>
    </source>
</evidence>
<keyword evidence="6" id="KW-0742">SOS response</keyword>
<organism evidence="10 11">
    <name type="scientific">Parachlamydia acanthamoebae</name>
    <dbReference type="NCBI Taxonomy" id="83552"/>
    <lineage>
        <taxon>Bacteria</taxon>
        <taxon>Pseudomonadati</taxon>
        <taxon>Chlamydiota</taxon>
        <taxon>Chlamydiia</taxon>
        <taxon>Parachlamydiales</taxon>
        <taxon>Parachlamydiaceae</taxon>
        <taxon>Parachlamydia</taxon>
    </lineage>
</organism>
<dbReference type="PROSITE" id="PS50164">
    <property type="entry name" value="GIY_YIG"/>
    <property type="match status" value="1"/>
</dbReference>
<dbReference type="Proteomes" id="UP000031307">
    <property type="component" value="Unassembled WGS sequence"/>
</dbReference>
<sequence length="489" mass="56402">MRKPDMPFDPKTLSLYPNHPGVYLMKNRTGMILYVGKAKNLRTRIRQYFMTSGDGREMIPFLVPQIESIETISVTSEKEALLLESHLIKKHKPKYNALLKDDKSYVALKINVKNPWPMLSLERYRGKPKADGVYFGPYTHAGAARRTLDLLHRLFPLRQCSDAEFARRTRPCILYDMKRCIAPCVQKCTKEEYQIQVDRTIKFLRGQNKEILQEMYQEMETYAENLEFEKAGKSLDTIRYIEKTIEPQYVDSVSGKDADALGIYRQGEDVMLCQLLFREGRLTSSQSFNFTKIADDDAELLTSFVLQHYQNRDFLPHEILLPIEIEDEVALTELLSENRARKVQVYAPKRGGKSVLIDMAQANAEASFKKEKNEQTLRENILLAIQEQFHLTNYPKRIECIDNSHIAGTEHVSSVIVFTDGKKDTRNYRTYTLKQAGPSDDYGAMREVLTRRYGKAKDENDLPDLLIIDGGKGISILPLKSWSNWISFL</sequence>
<dbReference type="Gene3D" id="3.30.420.340">
    <property type="entry name" value="UvrC, RNAse H endonuclease domain"/>
    <property type="match status" value="1"/>
</dbReference>
<evidence type="ECO:0000259" key="7">
    <source>
        <dbReference type="PROSITE" id="PS50151"/>
    </source>
</evidence>
<dbReference type="GO" id="GO:0006289">
    <property type="term" value="P:nucleotide-excision repair"/>
    <property type="evidence" value="ECO:0007669"/>
    <property type="project" value="InterPro"/>
</dbReference>
<dbReference type="PATRIC" id="fig|83552.4.peg.714"/>
<dbReference type="AlphaFoldDB" id="A0A0C1EAK9"/>
<keyword evidence="3" id="KW-0228">DNA excision</keyword>
<dbReference type="InterPro" id="IPR036876">
    <property type="entry name" value="UVR_dom_sf"/>
</dbReference>
<comment type="caution">
    <text evidence="10">The sequence shown here is derived from an EMBL/GenBank/DDBJ whole genome shotgun (WGS) entry which is preliminary data.</text>
</comment>
<proteinExistence type="predicted"/>
<protein>
    <submittedName>
        <fullName evidence="10">UvrABC system protein C</fullName>
    </submittedName>
</protein>
<dbReference type="InterPro" id="IPR004791">
    <property type="entry name" value="UvrC"/>
</dbReference>
<dbReference type="EMBL" id="JSAM01000041">
    <property type="protein sequence ID" value="KIA78107.1"/>
    <property type="molecule type" value="Genomic_DNA"/>
</dbReference>
<evidence type="ECO:0000256" key="3">
    <source>
        <dbReference type="ARBA" id="ARBA00022769"/>
    </source>
</evidence>
<dbReference type="FunFam" id="3.40.1440.10:FF:000001">
    <property type="entry name" value="UvrABC system protein C"/>
    <property type="match status" value="1"/>
</dbReference>
<dbReference type="Pfam" id="PF01541">
    <property type="entry name" value="GIY-YIG"/>
    <property type="match status" value="1"/>
</dbReference>
<dbReference type="InterPro" id="IPR001943">
    <property type="entry name" value="UVR_dom"/>
</dbReference>
<dbReference type="Pfam" id="PF22920">
    <property type="entry name" value="UvrC_RNaseH"/>
    <property type="match status" value="1"/>
</dbReference>
<evidence type="ECO:0000259" key="9">
    <source>
        <dbReference type="PROSITE" id="PS50165"/>
    </source>
</evidence>
<dbReference type="PROSITE" id="PS50151">
    <property type="entry name" value="UVR"/>
    <property type="match status" value="1"/>
</dbReference>
<reference evidence="10 11" key="1">
    <citation type="journal article" date="2014" name="Mol. Biol. Evol.">
        <title>Massive expansion of Ubiquitination-related gene families within the Chlamydiae.</title>
        <authorList>
            <person name="Domman D."/>
            <person name="Collingro A."/>
            <person name="Lagkouvardos I."/>
            <person name="Gehre L."/>
            <person name="Weinmaier T."/>
            <person name="Rattei T."/>
            <person name="Subtil A."/>
            <person name="Horn M."/>
        </authorList>
    </citation>
    <scope>NUCLEOTIDE SEQUENCE [LARGE SCALE GENOMIC DNA]</scope>
    <source>
        <strain evidence="10 11">OEW1</strain>
    </source>
</reference>
<evidence type="ECO:0000256" key="4">
    <source>
        <dbReference type="ARBA" id="ARBA00022881"/>
    </source>
</evidence>
<dbReference type="SMART" id="SM00465">
    <property type="entry name" value="GIYc"/>
    <property type="match status" value="1"/>
</dbReference>
<dbReference type="PROSITE" id="PS50165">
    <property type="entry name" value="UVRC"/>
    <property type="match status" value="1"/>
</dbReference>
<feature type="domain" description="UvrC family homology region profile" evidence="9">
    <location>
        <begin position="275"/>
        <end position="473"/>
    </location>
</feature>
<dbReference type="GO" id="GO:0009432">
    <property type="term" value="P:SOS response"/>
    <property type="evidence" value="ECO:0007669"/>
    <property type="project" value="UniProtKB-KW"/>
</dbReference>
<evidence type="ECO:0000256" key="1">
    <source>
        <dbReference type="ARBA" id="ARBA00022490"/>
    </source>
</evidence>
<dbReference type="InterPro" id="IPR050066">
    <property type="entry name" value="UvrABC_protein_C"/>
</dbReference>
<gene>
    <name evidence="10" type="primary">uvrC</name>
    <name evidence="10" type="ORF">DB43_EW00170</name>
</gene>
<dbReference type="InterPro" id="IPR000305">
    <property type="entry name" value="GIY-YIG_endonuc"/>
</dbReference>
<evidence type="ECO:0000256" key="2">
    <source>
        <dbReference type="ARBA" id="ARBA00022763"/>
    </source>
</evidence>
<dbReference type="Gene3D" id="3.40.1440.10">
    <property type="entry name" value="GIY-YIG endonuclease"/>
    <property type="match status" value="1"/>
</dbReference>
<evidence type="ECO:0000256" key="6">
    <source>
        <dbReference type="ARBA" id="ARBA00023236"/>
    </source>
</evidence>
<dbReference type="GO" id="GO:0009381">
    <property type="term" value="F:excinuclease ABC activity"/>
    <property type="evidence" value="ECO:0007669"/>
    <property type="project" value="InterPro"/>
</dbReference>
<dbReference type="InterPro" id="IPR038476">
    <property type="entry name" value="UvrC_RNase_H_dom_sf"/>
</dbReference>
<feature type="domain" description="GIY-YIG" evidence="8">
    <location>
        <begin position="18"/>
        <end position="97"/>
    </location>
</feature>
<keyword evidence="4" id="KW-0267">Excision nuclease</keyword>
<dbReference type="SUPFAM" id="SSF46600">
    <property type="entry name" value="C-terminal UvrC-binding domain of UvrB"/>
    <property type="match status" value="1"/>
</dbReference>
<dbReference type="PANTHER" id="PTHR30562">
    <property type="entry name" value="UVRC/OXIDOREDUCTASE"/>
    <property type="match status" value="1"/>
</dbReference>
<dbReference type="PANTHER" id="PTHR30562:SF1">
    <property type="entry name" value="UVRABC SYSTEM PROTEIN C"/>
    <property type="match status" value="1"/>
</dbReference>
<name>A0A0C1EAK9_9BACT</name>
<evidence type="ECO:0000313" key="11">
    <source>
        <dbReference type="Proteomes" id="UP000031307"/>
    </source>
</evidence>